<proteinExistence type="predicted"/>
<dbReference type="EMBL" id="LR796714">
    <property type="protein sequence ID" value="CAB4160641.1"/>
    <property type="molecule type" value="Genomic_DNA"/>
</dbReference>
<protein>
    <recommendedName>
        <fullName evidence="2">Tail tubular protein A</fullName>
    </recommendedName>
</protein>
<reference evidence="1" key="1">
    <citation type="submission" date="2020-04" db="EMBL/GenBank/DDBJ databases">
        <authorList>
            <person name="Chiriac C."/>
            <person name="Salcher M."/>
            <person name="Ghai R."/>
            <person name="Kavagutti S V."/>
        </authorList>
    </citation>
    <scope>NUCLEOTIDE SEQUENCE</scope>
</reference>
<evidence type="ECO:0000313" key="1">
    <source>
        <dbReference type="EMBL" id="CAB4160641.1"/>
    </source>
</evidence>
<name>A0A6J5NTJ7_9CAUD</name>
<evidence type="ECO:0008006" key="2">
    <source>
        <dbReference type="Google" id="ProtNLM"/>
    </source>
</evidence>
<organism evidence="1">
    <name type="scientific">uncultured Caudovirales phage</name>
    <dbReference type="NCBI Taxonomy" id="2100421"/>
    <lineage>
        <taxon>Viruses</taxon>
        <taxon>Duplodnaviria</taxon>
        <taxon>Heunggongvirae</taxon>
        <taxon>Uroviricota</taxon>
        <taxon>Caudoviricetes</taxon>
        <taxon>Peduoviridae</taxon>
        <taxon>Maltschvirus</taxon>
        <taxon>Maltschvirus maltsch</taxon>
    </lineage>
</organism>
<gene>
    <name evidence="1" type="ORF">UFOVP767_26</name>
</gene>
<sequence>MASGDTKLSICSDALIYLGQKPLTSFSEVSDSSQICDRLYDDIRDMVLCMYPWSFSFKKTQLARLVDTPAFGWKYLYQLPGDRIAGVRAVYADDTVNYPSTVEFDVQQDKLLTNIEEAWIDYQYRTPESEMPSYFVNFLKYALAANFAQMVTDQLTKAEYYQRLAFGLPEENMRGGFFRQTMTIDAQSRPSITLDQQDAFPLINVRFG</sequence>
<accession>A0A6J5NTJ7</accession>